<dbReference type="InterPro" id="IPR054767">
    <property type="entry name" value="Cas10-Cmr2_palm2"/>
</dbReference>
<evidence type="ECO:0000313" key="4">
    <source>
        <dbReference type="EMBL" id="MBA4496343.1"/>
    </source>
</evidence>
<dbReference type="InterPro" id="IPR043128">
    <property type="entry name" value="Rev_trsase/Diguanyl_cyclase"/>
</dbReference>
<organism evidence="4 5">
    <name type="scientific">Paenactinomyces guangxiensis</name>
    <dbReference type="NCBI Taxonomy" id="1490290"/>
    <lineage>
        <taxon>Bacteria</taxon>
        <taxon>Bacillati</taxon>
        <taxon>Bacillota</taxon>
        <taxon>Bacilli</taxon>
        <taxon>Bacillales</taxon>
        <taxon>Thermoactinomycetaceae</taxon>
        <taxon>Paenactinomyces</taxon>
    </lineage>
</organism>
<evidence type="ECO:0000313" key="5">
    <source>
        <dbReference type="Proteomes" id="UP000535491"/>
    </source>
</evidence>
<dbReference type="RefSeq" id="WP_181754683.1">
    <property type="nucleotide sequence ID" value="NZ_JACEIQ010000031.1"/>
</dbReference>
<gene>
    <name evidence="4" type="ORF">H1191_18935</name>
</gene>
<protein>
    <recommendedName>
        <fullName evidence="3">GGDEF domain-containing protein</fullName>
    </recommendedName>
</protein>
<name>A0A7W1WUJ8_9BACL</name>
<keyword evidence="1" id="KW-0547">Nucleotide-binding</keyword>
<proteinExistence type="predicted"/>
<dbReference type="Pfam" id="PF22335">
    <property type="entry name" value="Cas10-Cmr2_palm2"/>
    <property type="match status" value="1"/>
</dbReference>
<evidence type="ECO:0000259" key="3">
    <source>
        <dbReference type="PROSITE" id="PS50887"/>
    </source>
</evidence>
<dbReference type="Gene3D" id="3.30.70.270">
    <property type="match status" value="1"/>
</dbReference>
<dbReference type="InterPro" id="IPR038242">
    <property type="entry name" value="Cmr2_N"/>
</dbReference>
<evidence type="ECO:0000256" key="1">
    <source>
        <dbReference type="ARBA" id="ARBA00022741"/>
    </source>
</evidence>
<reference evidence="4 5" key="1">
    <citation type="submission" date="2020-07" db="EMBL/GenBank/DDBJ databases">
        <authorList>
            <person name="Feng H."/>
        </authorList>
    </citation>
    <scope>NUCLEOTIDE SEQUENCE [LARGE SCALE GENOMIC DNA]</scope>
    <source>
        <strain evidence="5">s-10</strain>
    </source>
</reference>
<keyword evidence="2" id="KW-0051">Antiviral defense</keyword>
<dbReference type="PROSITE" id="PS50887">
    <property type="entry name" value="GGDEF"/>
    <property type="match status" value="1"/>
</dbReference>
<feature type="domain" description="GGDEF" evidence="3">
    <location>
        <begin position="258"/>
        <end position="386"/>
    </location>
</feature>
<dbReference type="EMBL" id="JACEIQ010000031">
    <property type="protein sequence ID" value="MBA4496343.1"/>
    <property type="molecule type" value="Genomic_DNA"/>
</dbReference>
<dbReference type="GO" id="GO:0000166">
    <property type="term" value="F:nucleotide binding"/>
    <property type="evidence" value="ECO:0007669"/>
    <property type="project" value="UniProtKB-KW"/>
</dbReference>
<dbReference type="Proteomes" id="UP000535491">
    <property type="component" value="Unassembled WGS sequence"/>
</dbReference>
<dbReference type="GO" id="GO:0051607">
    <property type="term" value="P:defense response to virus"/>
    <property type="evidence" value="ECO:0007669"/>
    <property type="project" value="UniProtKB-KW"/>
</dbReference>
<dbReference type="InterPro" id="IPR000160">
    <property type="entry name" value="GGDEF_dom"/>
</dbReference>
<dbReference type="InterPro" id="IPR024615">
    <property type="entry name" value="CRISPR-assoc_Cmr2_N"/>
</dbReference>
<accession>A0A7W1WUJ8</accession>
<dbReference type="AlphaFoldDB" id="A0A7W1WUJ8"/>
<dbReference type="Gene3D" id="3.30.70.2220">
    <property type="entry name" value="CRISPR-Cas system, Cmr2 subunit, D1 domain, cysteine cluster"/>
    <property type="match status" value="1"/>
</dbReference>
<keyword evidence="5" id="KW-1185">Reference proteome</keyword>
<sequence length="420" mass="48641">MNDNFFHFKLIPANHFIFSSRIPSDYMAGSFLISYLVATVMVKVMEHGGKILPQLHDPQQIYMIHPILNSIRRNRDELYTEPWIGTIPNSFKAEVPDSFEPEKCIRAFKETWFKITDFIWKKTIEDLAHFGNKTDEIWKRQMENYWEINWVLGSEHEGMLRRSLWNTYFHGEETGCKCSVFDHLQELSGHEEAADQKKFWRAVFNRVDACYEPGRKLQVLVNPGNKLSSIGLVKRLLPLYSKEIMGWDFDMIVNEEMSPSVLLLIDGDRVGEVMSSMPKLSYVLANFLRAIPCVVSDYGGRVIYAGGDESLIQAPVNEGIKLARILKDEYTWLCRRELGIQPSLSASMLYINDQTELSQSVHFLKWTLKYIAKEQLGGNSFIVGSGLEKKPRILDTCFWDESYWLNDEKILKKLLNLKQG</sequence>
<comment type="caution">
    <text evidence="4">The sequence shown here is derived from an EMBL/GenBank/DDBJ whole genome shotgun (WGS) entry which is preliminary data.</text>
</comment>
<evidence type="ECO:0000256" key="2">
    <source>
        <dbReference type="ARBA" id="ARBA00023118"/>
    </source>
</evidence>
<dbReference type="Pfam" id="PF12469">
    <property type="entry name" value="Cmr2_N"/>
    <property type="match status" value="1"/>
</dbReference>